<evidence type="ECO:0000313" key="3">
    <source>
        <dbReference type="Proteomes" id="UP001501371"/>
    </source>
</evidence>
<protein>
    <submittedName>
        <fullName evidence="2">Uncharacterized protein</fullName>
    </submittedName>
</protein>
<dbReference type="RefSeq" id="WP_344278372.1">
    <property type="nucleotide sequence ID" value="NZ_BAAAKV010000035.1"/>
</dbReference>
<sequence>MPLFNSMVDHARERNCPHKSRCPVVRAAAAERAHRGASGGHGMSPGAQQVGHVVAVLTLGAVLALAVRRG</sequence>
<evidence type="ECO:0000313" key="2">
    <source>
        <dbReference type="EMBL" id="GAA1178855.1"/>
    </source>
</evidence>
<comment type="caution">
    <text evidence="2">The sequence shown here is derived from an EMBL/GenBank/DDBJ whole genome shotgun (WGS) entry which is preliminary data.</text>
</comment>
<feature type="transmembrane region" description="Helical" evidence="1">
    <location>
        <begin position="50"/>
        <end position="67"/>
    </location>
</feature>
<evidence type="ECO:0000256" key="1">
    <source>
        <dbReference type="SAM" id="Phobius"/>
    </source>
</evidence>
<dbReference type="EMBL" id="BAAAKV010000035">
    <property type="protein sequence ID" value="GAA1178855.1"/>
    <property type="molecule type" value="Genomic_DNA"/>
</dbReference>
<accession>A0ABN1UXG5</accession>
<keyword evidence="3" id="KW-1185">Reference proteome</keyword>
<gene>
    <name evidence="2" type="ORF">GCM10009654_40160</name>
</gene>
<keyword evidence="1" id="KW-0472">Membrane</keyword>
<proteinExistence type="predicted"/>
<organism evidence="2 3">
    <name type="scientific">Streptomyces hebeiensis</name>
    <dbReference type="NCBI Taxonomy" id="229486"/>
    <lineage>
        <taxon>Bacteria</taxon>
        <taxon>Bacillati</taxon>
        <taxon>Actinomycetota</taxon>
        <taxon>Actinomycetes</taxon>
        <taxon>Kitasatosporales</taxon>
        <taxon>Streptomycetaceae</taxon>
        <taxon>Streptomyces</taxon>
    </lineage>
</organism>
<reference evidence="2 3" key="1">
    <citation type="journal article" date="2019" name="Int. J. Syst. Evol. Microbiol.">
        <title>The Global Catalogue of Microorganisms (GCM) 10K type strain sequencing project: providing services to taxonomists for standard genome sequencing and annotation.</title>
        <authorList>
            <consortium name="The Broad Institute Genomics Platform"/>
            <consortium name="The Broad Institute Genome Sequencing Center for Infectious Disease"/>
            <person name="Wu L."/>
            <person name="Ma J."/>
        </authorList>
    </citation>
    <scope>NUCLEOTIDE SEQUENCE [LARGE SCALE GENOMIC DNA]</scope>
    <source>
        <strain evidence="2 3">JCM 12696</strain>
    </source>
</reference>
<dbReference type="Proteomes" id="UP001501371">
    <property type="component" value="Unassembled WGS sequence"/>
</dbReference>
<keyword evidence="1" id="KW-1133">Transmembrane helix</keyword>
<keyword evidence="1" id="KW-0812">Transmembrane</keyword>
<name>A0ABN1UXG5_9ACTN</name>